<evidence type="ECO:0000256" key="1">
    <source>
        <dbReference type="PROSITE-ProRule" id="PRU00047"/>
    </source>
</evidence>
<reference evidence="3" key="1">
    <citation type="submission" date="2024-01" db="EMBL/GenBank/DDBJ databases">
        <authorList>
            <person name="Webb A."/>
        </authorList>
    </citation>
    <scope>NUCLEOTIDE SEQUENCE</scope>
    <source>
        <strain evidence="3">Pm1</strain>
    </source>
</reference>
<accession>A0AAV1UAS0</accession>
<dbReference type="PROSITE" id="PS50158">
    <property type="entry name" value="ZF_CCHC"/>
    <property type="match status" value="1"/>
</dbReference>
<dbReference type="SUPFAM" id="SSF57756">
    <property type="entry name" value="Retrovirus zinc finger-like domains"/>
    <property type="match status" value="1"/>
</dbReference>
<organism evidence="3 4">
    <name type="scientific">Peronospora matthiolae</name>
    <dbReference type="NCBI Taxonomy" id="2874970"/>
    <lineage>
        <taxon>Eukaryota</taxon>
        <taxon>Sar</taxon>
        <taxon>Stramenopiles</taxon>
        <taxon>Oomycota</taxon>
        <taxon>Peronosporomycetes</taxon>
        <taxon>Peronosporales</taxon>
        <taxon>Peronosporaceae</taxon>
        <taxon>Peronospora</taxon>
    </lineage>
</organism>
<feature type="domain" description="CCHC-type" evidence="2">
    <location>
        <begin position="22"/>
        <end position="36"/>
    </location>
</feature>
<dbReference type="Gene3D" id="4.10.60.10">
    <property type="entry name" value="Zinc finger, CCHC-type"/>
    <property type="match status" value="1"/>
</dbReference>
<evidence type="ECO:0000313" key="3">
    <source>
        <dbReference type="EMBL" id="CAK7930403.1"/>
    </source>
</evidence>
<gene>
    <name evidence="3" type="ORF">PM001_LOCUS15553</name>
</gene>
<keyword evidence="1" id="KW-0863">Zinc-finger</keyword>
<sequence length="82" mass="8962">MSRQAGDAFSAGGAKKYPKRACFFCEDEGHVATTCPLKKEFLEKKKRSMGSANVVGASLEINKTGDKELSVRIMLGSVQRHQ</sequence>
<keyword evidence="1" id="KW-0862">Zinc</keyword>
<dbReference type="EMBL" id="CAKLBY020000167">
    <property type="protein sequence ID" value="CAK7930403.1"/>
    <property type="molecule type" value="Genomic_DNA"/>
</dbReference>
<protein>
    <recommendedName>
        <fullName evidence="2">CCHC-type domain-containing protein</fullName>
    </recommendedName>
</protein>
<evidence type="ECO:0000313" key="4">
    <source>
        <dbReference type="Proteomes" id="UP001162060"/>
    </source>
</evidence>
<dbReference type="Proteomes" id="UP001162060">
    <property type="component" value="Unassembled WGS sequence"/>
</dbReference>
<dbReference type="GO" id="GO:0008270">
    <property type="term" value="F:zinc ion binding"/>
    <property type="evidence" value="ECO:0007669"/>
    <property type="project" value="UniProtKB-KW"/>
</dbReference>
<name>A0AAV1UAS0_9STRA</name>
<dbReference type="InterPro" id="IPR036875">
    <property type="entry name" value="Znf_CCHC_sf"/>
</dbReference>
<keyword evidence="1" id="KW-0479">Metal-binding</keyword>
<evidence type="ECO:0000259" key="2">
    <source>
        <dbReference type="PROSITE" id="PS50158"/>
    </source>
</evidence>
<dbReference type="InterPro" id="IPR001878">
    <property type="entry name" value="Znf_CCHC"/>
</dbReference>
<dbReference type="GO" id="GO:0003676">
    <property type="term" value="F:nucleic acid binding"/>
    <property type="evidence" value="ECO:0007669"/>
    <property type="project" value="InterPro"/>
</dbReference>
<comment type="caution">
    <text evidence="3">The sequence shown here is derived from an EMBL/GenBank/DDBJ whole genome shotgun (WGS) entry which is preliminary data.</text>
</comment>
<dbReference type="AlphaFoldDB" id="A0AAV1UAS0"/>
<proteinExistence type="predicted"/>